<evidence type="ECO:0000313" key="3">
    <source>
        <dbReference type="Proteomes" id="UP000541444"/>
    </source>
</evidence>
<protein>
    <submittedName>
        <fullName evidence="2">Uncharacterized protein</fullName>
    </submittedName>
</protein>
<proteinExistence type="predicted"/>
<dbReference type="OrthoDB" id="5586at2759"/>
<keyword evidence="3" id="KW-1185">Reference proteome</keyword>
<organism evidence="2 3">
    <name type="scientific">Kingdonia uniflora</name>
    <dbReference type="NCBI Taxonomy" id="39325"/>
    <lineage>
        <taxon>Eukaryota</taxon>
        <taxon>Viridiplantae</taxon>
        <taxon>Streptophyta</taxon>
        <taxon>Embryophyta</taxon>
        <taxon>Tracheophyta</taxon>
        <taxon>Spermatophyta</taxon>
        <taxon>Magnoliopsida</taxon>
        <taxon>Ranunculales</taxon>
        <taxon>Circaeasteraceae</taxon>
        <taxon>Kingdonia</taxon>
    </lineage>
</organism>
<comment type="caution">
    <text evidence="2">The sequence shown here is derived from an EMBL/GenBank/DDBJ whole genome shotgun (WGS) entry which is preliminary data.</text>
</comment>
<dbReference type="AlphaFoldDB" id="A0A7J7LSR1"/>
<feature type="region of interest" description="Disordered" evidence="1">
    <location>
        <begin position="65"/>
        <end position="112"/>
    </location>
</feature>
<accession>A0A7J7LSR1</accession>
<dbReference type="PANTHER" id="PTHR14095">
    <property type="entry name" value="PHOSPHATASE 2A REGULATORY SUBUNIT-RELATED"/>
    <property type="match status" value="1"/>
</dbReference>
<name>A0A7J7LSR1_9MAGN</name>
<dbReference type="Proteomes" id="UP000541444">
    <property type="component" value="Unassembled WGS sequence"/>
</dbReference>
<dbReference type="PANTHER" id="PTHR14095:SF0">
    <property type="entry name" value="MIP22305P"/>
    <property type="match status" value="1"/>
</dbReference>
<evidence type="ECO:0000256" key="1">
    <source>
        <dbReference type="SAM" id="MobiDB-lite"/>
    </source>
</evidence>
<dbReference type="GO" id="GO:0000159">
    <property type="term" value="C:protein phosphatase type 2A complex"/>
    <property type="evidence" value="ECO:0007669"/>
    <property type="project" value="TreeGrafter"/>
</dbReference>
<dbReference type="Gene3D" id="1.10.238.230">
    <property type="match status" value="1"/>
</dbReference>
<dbReference type="EMBL" id="JACGCM010002050">
    <property type="protein sequence ID" value="KAF6145617.1"/>
    <property type="molecule type" value="Genomic_DNA"/>
</dbReference>
<feature type="compositionally biased region" description="Polar residues" evidence="1">
    <location>
        <begin position="69"/>
        <end position="84"/>
    </location>
</feature>
<dbReference type="GO" id="GO:0019888">
    <property type="term" value="F:protein phosphatase regulator activity"/>
    <property type="evidence" value="ECO:0007669"/>
    <property type="project" value="TreeGrafter"/>
</dbReference>
<reference evidence="2 3" key="1">
    <citation type="journal article" date="2020" name="IScience">
        <title>Genome Sequencing of the Endangered Kingdonia uniflora (Circaeasteraceae, Ranunculales) Reveals Potential Mechanisms of Evolutionary Specialization.</title>
        <authorList>
            <person name="Sun Y."/>
            <person name="Deng T."/>
            <person name="Zhang A."/>
            <person name="Moore M.J."/>
            <person name="Landis J.B."/>
            <person name="Lin N."/>
            <person name="Zhang H."/>
            <person name="Zhang X."/>
            <person name="Huang J."/>
            <person name="Zhang X."/>
            <person name="Sun H."/>
            <person name="Wang H."/>
        </authorList>
    </citation>
    <scope>NUCLEOTIDE SEQUENCE [LARGE SCALE GENOMIC DNA]</scope>
    <source>
        <strain evidence="2">TB1705</strain>
        <tissue evidence="2">Leaf</tissue>
    </source>
</reference>
<gene>
    <name evidence="2" type="ORF">GIB67_037650</name>
</gene>
<evidence type="ECO:0000313" key="2">
    <source>
        <dbReference type="EMBL" id="KAF6145617.1"/>
    </source>
</evidence>
<sequence>MDMEVKVEGGIMCLDPELLQLLEVSAEGLKAKPQMVEDLYLVWLSLPETSRLIKGLLDDAKAGAPLNGPGNTSGTNAATSNSLPSMFPAGSAPPLSPRSTSGSPRMMKRQGLGHSSLRSPLKLVSEPLREVIPQFYFQYGRPPPNNLKMQYLARVDQLFFGHLDGLKVHEFKSVTKEICKLPSFFSSTLFRRIDIDGLGIVTRGVGRAITSREPRQIIYFDETIKAQEEMSCG</sequence>